<protein>
    <submittedName>
        <fullName evidence="1">Uncharacterized protein</fullName>
    </submittedName>
</protein>
<reference evidence="1" key="1">
    <citation type="journal article" date="2021" name="PeerJ">
        <title>Extensive microbial diversity within the chicken gut microbiome revealed by metagenomics and culture.</title>
        <authorList>
            <person name="Gilroy R."/>
            <person name="Ravi A."/>
            <person name="Getino M."/>
            <person name="Pursley I."/>
            <person name="Horton D.L."/>
            <person name="Alikhan N.F."/>
            <person name="Baker D."/>
            <person name="Gharbi K."/>
            <person name="Hall N."/>
            <person name="Watson M."/>
            <person name="Adriaenssens E.M."/>
            <person name="Foster-Nyarko E."/>
            <person name="Jarju S."/>
            <person name="Secka A."/>
            <person name="Antonio M."/>
            <person name="Oren A."/>
            <person name="Chaudhuri R.R."/>
            <person name="La Ragione R."/>
            <person name="Hildebrand F."/>
            <person name="Pallen M.J."/>
        </authorList>
    </citation>
    <scope>NUCLEOTIDE SEQUENCE</scope>
    <source>
        <strain evidence="1">CHK169-4300</strain>
    </source>
</reference>
<reference evidence="1" key="2">
    <citation type="submission" date="2021-04" db="EMBL/GenBank/DDBJ databases">
        <authorList>
            <person name="Gilroy R."/>
        </authorList>
    </citation>
    <scope>NUCLEOTIDE SEQUENCE</scope>
    <source>
        <strain evidence="1">CHK169-4300</strain>
    </source>
</reference>
<evidence type="ECO:0000313" key="2">
    <source>
        <dbReference type="Proteomes" id="UP000824106"/>
    </source>
</evidence>
<dbReference type="AlphaFoldDB" id="A0A9D2G2C4"/>
<comment type="caution">
    <text evidence="1">The sequence shown here is derived from an EMBL/GenBank/DDBJ whole genome shotgun (WGS) entry which is preliminary data.</text>
</comment>
<dbReference type="Proteomes" id="UP000824106">
    <property type="component" value="Unassembled WGS sequence"/>
</dbReference>
<evidence type="ECO:0000313" key="1">
    <source>
        <dbReference type="EMBL" id="HIZ71006.1"/>
    </source>
</evidence>
<accession>A0A9D2G2C4</accession>
<name>A0A9D2G2C4_9LACT</name>
<proteinExistence type="predicted"/>
<gene>
    <name evidence="1" type="ORF">H9808_04500</name>
</gene>
<dbReference type="EMBL" id="DXAZ01000062">
    <property type="protein sequence ID" value="HIZ71006.1"/>
    <property type="molecule type" value="Genomic_DNA"/>
</dbReference>
<organism evidence="1 2">
    <name type="scientific">Candidatus Atopostipes pullistercoris</name>
    <dbReference type="NCBI Taxonomy" id="2838467"/>
    <lineage>
        <taxon>Bacteria</taxon>
        <taxon>Bacillati</taxon>
        <taxon>Bacillota</taxon>
        <taxon>Bacilli</taxon>
        <taxon>Lactobacillales</taxon>
        <taxon>Carnobacteriaceae</taxon>
        <taxon>Atopostipes</taxon>
    </lineage>
</organism>
<sequence>MKQYGCSRFMGKEEEMKYQKPCYDEEKWYPEEEEEECEFETEEKWGYEPKRPEYGWGCKPKRPQHGCGGRPQRPEYGCKVVVEPTVYCKEEKHYRHCVKHIVPVVCKQVENHHYDHEYVIEKKVVKENNRYDHGRRNEDWCKVAGCGRGKGEDCGCEY</sequence>